<keyword evidence="3 4" id="KW-0574">Periplasm</keyword>
<dbReference type="GO" id="GO:0042597">
    <property type="term" value="C:periplasmic space"/>
    <property type="evidence" value="ECO:0007669"/>
    <property type="project" value="UniProtKB-SubCell"/>
</dbReference>
<dbReference type="InterPro" id="IPR013974">
    <property type="entry name" value="SAF"/>
</dbReference>
<accession>A0A934IPI8</accession>
<evidence type="ECO:0000259" key="5">
    <source>
        <dbReference type="SMART" id="SM00858"/>
    </source>
</evidence>
<dbReference type="SMART" id="SM00858">
    <property type="entry name" value="SAF"/>
    <property type="match status" value="1"/>
</dbReference>
<dbReference type="Gene3D" id="2.30.30.760">
    <property type="match status" value="1"/>
</dbReference>
<keyword evidence="4" id="KW-1005">Bacterial flagellum biogenesis</keyword>
<dbReference type="PANTHER" id="PTHR36307">
    <property type="entry name" value="FLAGELLA BASAL BODY P-RING FORMATION PROTEIN FLGA"/>
    <property type="match status" value="1"/>
</dbReference>
<comment type="subcellular location">
    <subcellularLocation>
        <location evidence="1 4">Periplasm</location>
    </subcellularLocation>
</comment>
<keyword evidence="6" id="KW-0282">Flagellum</keyword>
<reference evidence="6" key="1">
    <citation type="submission" date="2020-12" db="EMBL/GenBank/DDBJ databases">
        <title>Bacterial taxonomy.</title>
        <authorList>
            <person name="Pan X."/>
        </authorList>
    </citation>
    <scope>NUCLEOTIDE SEQUENCE</scope>
    <source>
        <strain evidence="6">B2012</strain>
    </source>
</reference>
<keyword evidence="6" id="KW-0966">Cell projection</keyword>
<evidence type="ECO:0000313" key="7">
    <source>
        <dbReference type="Proteomes" id="UP000609531"/>
    </source>
</evidence>
<dbReference type="InterPro" id="IPR017585">
    <property type="entry name" value="SAF_FlgA"/>
</dbReference>
<keyword evidence="7" id="KW-1185">Reference proteome</keyword>
<keyword evidence="6" id="KW-0969">Cilium</keyword>
<evidence type="ECO:0000256" key="3">
    <source>
        <dbReference type="ARBA" id="ARBA00022764"/>
    </source>
</evidence>
<evidence type="ECO:0000313" key="6">
    <source>
        <dbReference type="EMBL" id="MBJ3778681.1"/>
    </source>
</evidence>
<dbReference type="NCBIfam" id="TIGR03170">
    <property type="entry name" value="flgA_cterm"/>
    <property type="match status" value="1"/>
</dbReference>
<feature type="domain" description="SAF" evidence="5">
    <location>
        <begin position="39"/>
        <end position="102"/>
    </location>
</feature>
<sequence length="166" mass="17399">MSGARLPDRRIGRVVAGLAGAVLLALGSADMAGADTSGGLLPVPVETIAPGERITPGMLTEKHFYYDPDRPLSVMTDPTLALGKEARRTLRAGKPIPLNAFRTADLVRRGRPTEARFRMGNLTITATVLPQNDGGAGDLVQARNLDSGRLISGIVGMDGAIEVSGR</sequence>
<dbReference type="CDD" id="cd11614">
    <property type="entry name" value="SAF_CpaB_FlgA_like"/>
    <property type="match status" value="1"/>
</dbReference>
<comment type="function">
    <text evidence="4">Involved in the assembly process of the P-ring formation. It may associate with FlgF on the rod constituting a structure essential for the P-ring assembly or may act as a modulator protein for the P-ring assembly.</text>
</comment>
<evidence type="ECO:0000256" key="1">
    <source>
        <dbReference type="ARBA" id="ARBA00004418"/>
    </source>
</evidence>
<proteinExistence type="inferred from homology"/>
<dbReference type="Proteomes" id="UP000609531">
    <property type="component" value="Unassembled WGS sequence"/>
</dbReference>
<organism evidence="6 7">
    <name type="scientific">Acuticoccus mangrovi</name>
    <dbReference type="NCBI Taxonomy" id="2796142"/>
    <lineage>
        <taxon>Bacteria</taxon>
        <taxon>Pseudomonadati</taxon>
        <taxon>Pseudomonadota</taxon>
        <taxon>Alphaproteobacteria</taxon>
        <taxon>Hyphomicrobiales</taxon>
        <taxon>Amorphaceae</taxon>
        <taxon>Acuticoccus</taxon>
    </lineage>
</organism>
<dbReference type="RefSeq" id="WP_198884585.1">
    <property type="nucleotide sequence ID" value="NZ_JAEKJA010000034.1"/>
</dbReference>
<evidence type="ECO:0000256" key="4">
    <source>
        <dbReference type="RuleBase" id="RU362063"/>
    </source>
</evidence>
<protein>
    <recommendedName>
        <fullName evidence="4">Flagella basal body P-ring formation protein FlgA</fullName>
    </recommendedName>
</protein>
<dbReference type="EMBL" id="JAEKJA010000034">
    <property type="protein sequence ID" value="MBJ3778681.1"/>
    <property type="molecule type" value="Genomic_DNA"/>
</dbReference>
<keyword evidence="2" id="KW-0732">Signal</keyword>
<comment type="similarity">
    <text evidence="4">Belongs to the FlgA family.</text>
</comment>
<dbReference type="Pfam" id="PF13144">
    <property type="entry name" value="ChapFlgA"/>
    <property type="match status" value="1"/>
</dbReference>
<name>A0A934IPI8_9HYPH</name>
<gene>
    <name evidence="6" type="primary">flgA</name>
    <name evidence="6" type="ORF">JCR33_23475</name>
</gene>
<dbReference type="GO" id="GO:0044780">
    <property type="term" value="P:bacterial-type flagellum assembly"/>
    <property type="evidence" value="ECO:0007669"/>
    <property type="project" value="InterPro"/>
</dbReference>
<dbReference type="PANTHER" id="PTHR36307:SF1">
    <property type="entry name" value="FLAGELLA BASAL BODY P-RING FORMATION PROTEIN FLGA"/>
    <property type="match status" value="1"/>
</dbReference>
<dbReference type="AlphaFoldDB" id="A0A934IPI8"/>
<evidence type="ECO:0000256" key="2">
    <source>
        <dbReference type="ARBA" id="ARBA00022729"/>
    </source>
</evidence>
<comment type="caution">
    <text evidence="6">The sequence shown here is derived from an EMBL/GenBank/DDBJ whole genome shotgun (WGS) entry which is preliminary data.</text>
</comment>
<dbReference type="InterPro" id="IPR039246">
    <property type="entry name" value="Flagellar_FlgA"/>
</dbReference>